<evidence type="ECO:0000256" key="6">
    <source>
        <dbReference type="ARBA" id="ARBA00023014"/>
    </source>
</evidence>
<evidence type="ECO:0000256" key="3">
    <source>
        <dbReference type="ARBA" id="ARBA00022691"/>
    </source>
</evidence>
<dbReference type="PANTHER" id="PTHR43583">
    <property type="entry name" value="2-IMINOACETATE SYNTHASE"/>
    <property type="match status" value="1"/>
</dbReference>
<dbReference type="AlphaFoldDB" id="A0A5Q2N2J9"/>
<dbReference type="RefSeq" id="WP_153725116.1">
    <property type="nucleotide sequence ID" value="NZ_CP045875.1"/>
</dbReference>
<evidence type="ECO:0000259" key="7">
    <source>
        <dbReference type="PROSITE" id="PS51918"/>
    </source>
</evidence>
<dbReference type="KEGG" id="hcv:FTV88_1718"/>
<dbReference type="InterPro" id="IPR013785">
    <property type="entry name" value="Aldolase_TIM"/>
</dbReference>
<proteinExistence type="predicted"/>
<keyword evidence="9" id="KW-1185">Reference proteome</keyword>
<feature type="domain" description="Radical SAM core" evidence="7">
    <location>
        <begin position="70"/>
        <end position="300"/>
    </location>
</feature>
<dbReference type="GO" id="GO:0051539">
    <property type="term" value="F:4 iron, 4 sulfur cluster binding"/>
    <property type="evidence" value="ECO:0007669"/>
    <property type="project" value="UniProtKB-KW"/>
</dbReference>
<evidence type="ECO:0000313" key="8">
    <source>
        <dbReference type="EMBL" id="QGG47816.1"/>
    </source>
</evidence>
<reference evidence="9" key="1">
    <citation type="submission" date="2019-11" db="EMBL/GenBank/DDBJ databases">
        <title>Genome sequence of Heliorestis convoluta strain HH, an alkaliphilic and minimalistic phototrophic bacterium from a soda lake in Egypt.</title>
        <authorList>
            <person name="Dewey E.D."/>
            <person name="Stokes L.M."/>
            <person name="Burchell B.M."/>
            <person name="Shaffer K.N."/>
            <person name="Huntington A.M."/>
            <person name="Baker J.M."/>
            <person name="Nadendla S."/>
            <person name="Giglio M.G."/>
            <person name="Touchman J.W."/>
            <person name="Blankenship R.E."/>
            <person name="Madigan M.T."/>
            <person name="Sattley W.M."/>
        </authorList>
    </citation>
    <scope>NUCLEOTIDE SEQUENCE [LARGE SCALE GENOMIC DNA]</scope>
    <source>
        <strain evidence="9">HH</strain>
    </source>
</reference>
<name>A0A5Q2N2J9_9FIRM</name>
<dbReference type="InterPro" id="IPR058240">
    <property type="entry name" value="rSAM_sf"/>
</dbReference>
<dbReference type="SFLD" id="SFLDG01081">
    <property type="entry name" value="cleavage_of_the_Ca-Cb_bond_in"/>
    <property type="match status" value="1"/>
</dbReference>
<organism evidence="8 9">
    <name type="scientific">Heliorestis convoluta</name>
    <dbReference type="NCBI Taxonomy" id="356322"/>
    <lineage>
        <taxon>Bacteria</taxon>
        <taxon>Bacillati</taxon>
        <taxon>Bacillota</taxon>
        <taxon>Clostridia</taxon>
        <taxon>Eubacteriales</taxon>
        <taxon>Heliobacteriaceae</taxon>
        <taxon>Heliorestis</taxon>
    </lineage>
</organism>
<dbReference type="NCBIfam" id="TIGR02351">
    <property type="entry name" value="thiH"/>
    <property type="match status" value="1"/>
</dbReference>
<evidence type="ECO:0000256" key="4">
    <source>
        <dbReference type="ARBA" id="ARBA00022723"/>
    </source>
</evidence>
<dbReference type="SFLD" id="SFLDF00301">
    <property type="entry name" value="2-iminoacetate_synthase_(ThiH)"/>
    <property type="match status" value="1"/>
</dbReference>
<dbReference type="InterPro" id="IPR034428">
    <property type="entry name" value="ThiH/NoCL/HydG-like"/>
</dbReference>
<dbReference type="EMBL" id="CP045875">
    <property type="protein sequence ID" value="QGG47816.1"/>
    <property type="molecule type" value="Genomic_DNA"/>
</dbReference>
<dbReference type="CDD" id="cd01335">
    <property type="entry name" value="Radical_SAM"/>
    <property type="match status" value="1"/>
</dbReference>
<gene>
    <name evidence="8" type="primary">thiH</name>
    <name evidence="8" type="ORF">FTV88_1718</name>
</gene>
<dbReference type="SFLD" id="SFLDS00029">
    <property type="entry name" value="Radical_SAM"/>
    <property type="match status" value="1"/>
</dbReference>
<keyword evidence="3" id="KW-0949">S-adenosyl-L-methionine</keyword>
<accession>A0A5Q2N2J9</accession>
<dbReference type="InterPro" id="IPR010722">
    <property type="entry name" value="BATS_dom"/>
</dbReference>
<dbReference type="InterPro" id="IPR012726">
    <property type="entry name" value="ThiH"/>
</dbReference>
<dbReference type="Pfam" id="PF04055">
    <property type="entry name" value="Radical_SAM"/>
    <property type="match status" value="1"/>
</dbReference>
<dbReference type="InterPro" id="IPR007197">
    <property type="entry name" value="rSAM"/>
</dbReference>
<protein>
    <submittedName>
        <fullName evidence="8">2-iminoacetate synthase ThiH</fullName>
    </submittedName>
</protein>
<comment type="cofactor">
    <cofactor evidence="1">
        <name>[4Fe-4S] cluster</name>
        <dbReference type="ChEBI" id="CHEBI:49883"/>
    </cofactor>
</comment>
<dbReference type="Proteomes" id="UP000366051">
    <property type="component" value="Chromosome"/>
</dbReference>
<dbReference type="Pfam" id="PF06968">
    <property type="entry name" value="BATS"/>
    <property type="match status" value="1"/>
</dbReference>
<dbReference type="PROSITE" id="PS51918">
    <property type="entry name" value="RADICAL_SAM"/>
    <property type="match status" value="1"/>
</dbReference>
<keyword evidence="4" id="KW-0479">Metal-binding</keyword>
<dbReference type="GO" id="GO:0009228">
    <property type="term" value="P:thiamine biosynthetic process"/>
    <property type="evidence" value="ECO:0007669"/>
    <property type="project" value="InterPro"/>
</dbReference>
<keyword evidence="5" id="KW-0408">Iron</keyword>
<dbReference type="GO" id="GO:0003824">
    <property type="term" value="F:catalytic activity"/>
    <property type="evidence" value="ECO:0007669"/>
    <property type="project" value="InterPro"/>
</dbReference>
<dbReference type="SUPFAM" id="SSF102114">
    <property type="entry name" value="Radical SAM enzymes"/>
    <property type="match status" value="1"/>
</dbReference>
<dbReference type="GO" id="GO:0005506">
    <property type="term" value="F:iron ion binding"/>
    <property type="evidence" value="ECO:0007669"/>
    <property type="project" value="InterPro"/>
</dbReference>
<evidence type="ECO:0000313" key="9">
    <source>
        <dbReference type="Proteomes" id="UP000366051"/>
    </source>
</evidence>
<evidence type="ECO:0000256" key="1">
    <source>
        <dbReference type="ARBA" id="ARBA00001966"/>
    </source>
</evidence>
<dbReference type="OrthoDB" id="9801120at2"/>
<dbReference type="SMART" id="SM00876">
    <property type="entry name" value="BATS"/>
    <property type="match status" value="1"/>
</dbReference>
<dbReference type="PANTHER" id="PTHR43583:SF1">
    <property type="entry name" value="2-IMINOACETATE SYNTHASE"/>
    <property type="match status" value="1"/>
</dbReference>
<dbReference type="Gene3D" id="3.20.20.70">
    <property type="entry name" value="Aldolase class I"/>
    <property type="match status" value="1"/>
</dbReference>
<sequence length="368" mass="41830">MSFYPLLKSYDGLDVNDYMRKVTSQRVASIIRKERLQALDFLALLSPAATEFLEEMAQKAHRLTLQHFGRTIQLYTPLYLSNQCVNRCLYCNFSHINKEIQRRRLSPEEIEAEAKAIASTGLKQVLLLTGDVPGKEPLEYLVQALDIIKESFTSLSVEINALSTEEYTLLTKHGVDGLTIYQEVYDEKTYESLHPAGPKRDYRWRLDAPERGCQAAMRRVNVGALLGLHHWPSEVFFTGLHAQYLQDRYLDTEISVSIPRIKSGPEGYQPTAPVSDRDLVQIILAFRLFMPRLGITLSTRESAALRDNLVPLGVTRLSSGVNTAVGGHIDEEAKDGQFIISDERSTEEIRQMLLQKGYQPVFQDWHNI</sequence>
<dbReference type="SFLD" id="SFLDG01060">
    <property type="entry name" value="BATS_domain_containing"/>
    <property type="match status" value="1"/>
</dbReference>
<keyword evidence="2" id="KW-0004">4Fe-4S</keyword>
<evidence type="ECO:0000256" key="5">
    <source>
        <dbReference type="ARBA" id="ARBA00023004"/>
    </source>
</evidence>
<evidence type="ECO:0000256" key="2">
    <source>
        <dbReference type="ARBA" id="ARBA00022485"/>
    </source>
</evidence>
<keyword evidence="6" id="KW-0411">Iron-sulfur</keyword>